<dbReference type="RefSeq" id="WP_408573646.1">
    <property type="nucleotide sequence ID" value="NZ_JBBEST010000007.1"/>
</dbReference>
<feature type="transmembrane region" description="Helical" evidence="1">
    <location>
        <begin position="67"/>
        <end position="87"/>
    </location>
</feature>
<keyword evidence="1" id="KW-0812">Transmembrane</keyword>
<dbReference type="Proteomes" id="UP001629523">
    <property type="component" value="Unassembled WGS sequence"/>
</dbReference>
<organism evidence="2 3">
    <name type="scientific">Yersinia proxima</name>
    <dbReference type="NCBI Taxonomy" id="2890316"/>
    <lineage>
        <taxon>Bacteria</taxon>
        <taxon>Pseudomonadati</taxon>
        <taxon>Pseudomonadota</taxon>
        <taxon>Gammaproteobacteria</taxon>
        <taxon>Enterobacterales</taxon>
        <taxon>Yersiniaceae</taxon>
        <taxon>Yersinia</taxon>
    </lineage>
</organism>
<keyword evidence="1" id="KW-1133">Transmembrane helix</keyword>
<feature type="transmembrane region" description="Helical" evidence="1">
    <location>
        <begin position="157"/>
        <end position="181"/>
    </location>
</feature>
<accession>A0ABW9F0I2</accession>
<evidence type="ECO:0008006" key="4">
    <source>
        <dbReference type="Google" id="ProtNLM"/>
    </source>
</evidence>
<comment type="caution">
    <text evidence="2">The sequence shown here is derived from an EMBL/GenBank/DDBJ whole genome shotgun (WGS) entry which is preliminary data.</text>
</comment>
<reference evidence="2 3" key="1">
    <citation type="journal article" date="2024" name="Infect. Genet. Evol.">
        <title>Characteristics and comparative genome analysis of Yersinia enterocolitica and related species associated with human infections in Switzerland 2019-2023.</title>
        <authorList>
            <person name="Stevens M.J.A."/>
            <person name="Horlbog J.A."/>
            <person name="Diethelm A."/>
            <person name="Stephan R."/>
            <person name="Nuesch-Inderbinen M."/>
        </authorList>
    </citation>
    <scope>NUCLEOTIDE SEQUENCE [LARGE SCALE GENOMIC DNA]</scope>
    <source>
        <strain evidence="2 3">N20-0302</strain>
    </source>
</reference>
<feature type="transmembrane region" description="Helical" evidence="1">
    <location>
        <begin position="193"/>
        <end position="213"/>
    </location>
</feature>
<sequence length="432" mass="50321">MDINNREYAAIIWFLIVFSLLMIKKDIRKAVSELLRVLMHKQIIMVFSGALAWIVICISILNKIEVWSINNLKTTVVWIITFAFAALFKTKEIEKDVNYFKNQVKNIFKITVILTFIMELHSFSLPFEFVLWAIIIMLSLMIAVGEMKEHTKKLSQFMTYILAVVVIFYFIHSLYLSSISLSETFSKNNITEFLIPIILSLVFLPFVYLFYLYQSYELAFVGLKFKLNDSISLKKTMLMAVFNFRSNIDGLRRWVREIGNEDDTFQLKKKIKEIKERMYNECYPPSVLPSNGWSPYMAVNFLLDINLVTNDYHPQDNEWWASSKMLEIGDEEIIRDNISYYIYGGKDFVKCLKLRAHINNVPIANSSTEFITLACSILLKKSAPNIDLDIENTLHTLNDFSVEYEGYNISLDREDFVGSIKGYTLNLVISMK</sequence>
<feature type="transmembrane region" description="Helical" evidence="1">
    <location>
        <begin position="129"/>
        <end position="145"/>
    </location>
</feature>
<name>A0ABW9F0I2_9GAMM</name>
<keyword evidence="1" id="KW-0472">Membrane</keyword>
<dbReference type="EMBL" id="JBBEST010000007">
    <property type="protein sequence ID" value="MFM1347842.1"/>
    <property type="molecule type" value="Genomic_DNA"/>
</dbReference>
<feature type="transmembrane region" description="Helical" evidence="1">
    <location>
        <begin position="6"/>
        <end position="23"/>
    </location>
</feature>
<evidence type="ECO:0000313" key="2">
    <source>
        <dbReference type="EMBL" id="MFM1347842.1"/>
    </source>
</evidence>
<feature type="transmembrane region" description="Helical" evidence="1">
    <location>
        <begin position="43"/>
        <end position="61"/>
    </location>
</feature>
<evidence type="ECO:0000256" key="1">
    <source>
        <dbReference type="SAM" id="Phobius"/>
    </source>
</evidence>
<proteinExistence type="predicted"/>
<evidence type="ECO:0000313" key="3">
    <source>
        <dbReference type="Proteomes" id="UP001629523"/>
    </source>
</evidence>
<keyword evidence="3" id="KW-1185">Reference proteome</keyword>
<protein>
    <recommendedName>
        <fullName evidence="4">Inner membrane protein</fullName>
    </recommendedName>
</protein>
<gene>
    <name evidence="2" type="ORF">WFP14_14910</name>
</gene>